<evidence type="ECO:0000256" key="1">
    <source>
        <dbReference type="SAM" id="MobiDB-lite"/>
    </source>
</evidence>
<dbReference type="EMBL" id="BMAO01025029">
    <property type="protein sequence ID" value="GFQ99643.1"/>
    <property type="molecule type" value="Genomic_DNA"/>
</dbReference>
<protein>
    <submittedName>
        <fullName evidence="2">Uncharacterized protein</fullName>
    </submittedName>
</protein>
<evidence type="ECO:0000313" key="2">
    <source>
        <dbReference type="EMBL" id="GFQ99643.1"/>
    </source>
</evidence>
<evidence type="ECO:0000313" key="3">
    <source>
        <dbReference type="Proteomes" id="UP000887116"/>
    </source>
</evidence>
<reference evidence="2" key="1">
    <citation type="submission" date="2020-07" db="EMBL/GenBank/DDBJ databases">
        <title>Multicomponent nature underlies the extraordinary mechanical properties of spider dragline silk.</title>
        <authorList>
            <person name="Kono N."/>
            <person name="Nakamura H."/>
            <person name="Mori M."/>
            <person name="Yoshida Y."/>
            <person name="Ohtoshi R."/>
            <person name="Malay A.D."/>
            <person name="Moran D.A.P."/>
            <person name="Tomita M."/>
            <person name="Numata K."/>
            <person name="Arakawa K."/>
        </authorList>
    </citation>
    <scope>NUCLEOTIDE SEQUENCE</scope>
</reference>
<gene>
    <name evidence="2" type="ORF">TNCT_224991</name>
</gene>
<dbReference type="Proteomes" id="UP000887116">
    <property type="component" value="Unassembled WGS sequence"/>
</dbReference>
<feature type="region of interest" description="Disordered" evidence="1">
    <location>
        <begin position="22"/>
        <end position="41"/>
    </location>
</feature>
<sequence length="107" mass="12126">MDMAAGDRDVSYRLSESSRRIKGPILPPTARIHMSHRPSGEQCPGKVLIGVLLQRIRYPSQIILPRTYPNGINANSFREPSSIGDYYRFSENNPERYIRLSASHLSP</sequence>
<accession>A0A8X6HB07</accession>
<dbReference type="AlphaFoldDB" id="A0A8X6HB07"/>
<organism evidence="2 3">
    <name type="scientific">Trichonephila clavata</name>
    <name type="common">Joro spider</name>
    <name type="synonym">Nephila clavata</name>
    <dbReference type="NCBI Taxonomy" id="2740835"/>
    <lineage>
        <taxon>Eukaryota</taxon>
        <taxon>Metazoa</taxon>
        <taxon>Ecdysozoa</taxon>
        <taxon>Arthropoda</taxon>
        <taxon>Chelicerata</taxon>
        <taxon>Arachnida</taxon>
        <taxon>Araneae</taxon>
        <taxon>Araneomorphae</taxon>
        <taxon>Entelegynae</taxon>
        <taxon>Araneoidea</taxon>
        <taxon>Nephilidae</taxon>
        <taxon>Trichonephila</taxon>
    </lineage>
</organism>
<comment type="caution">
    <text evidence="2">The sequence shown here is derived from an EMBL/GenBank/DDBJ whole genome shotgun (WGS) entry which is preliminary data.</text>
</comment>
<name>A0A8X6HB07_TRICU</name>
<keyword evidence="3" id="KW-1185">Reference proteome</keyword>
<proteinExistence type="predicted"/>